<dbReference type="KEGG" id="umr:103659091"/>
<dbReference type="CTD" id="23484"/>
<feature type="compositionally biased region" description="Basic and acidic residues" evidence="1">
    <location>
        <begin position="35"/>
        <end position="49"/>
    </location>
</feature>
<dbReference type="GeneID" id="103659091"/>
<dbReference type="AlphaFoldDB" id="A0A8M1GU04"/>
<dbReference type="RefSeq" id="XP_040499208.1">
    <property type="nucleotide sequence ID" value="XM_040643274.1"/>
</dbReference>
<dbReference type="Proteomes" id="UP000261680">
    <property type="component" value="Unplaced"/>
</dbReference>
<keyword evidence="2" id="KW-1185">Reference proteome</keyword>
<gene>
    <name evidence="3" type="primary">LEPROTL1</name>
</gene>
<evidence type="ECO:0000313" key="2">
    <source>
        <dbReference type="Proteomes" id="UP000261680"/>
    </source>
</evidence>
<name>A0A8M1GU04_URSMA</name>
<evidence type="ECO:0000256" key="1">
    <source>
        <dbReference type="SAM" id="MobiDB-lite"/>
    </source>
</evidence>
<protein>
    <submittedName>
        <fullName evidence="3">Leptin receptor overlapping transcript-like 1 isoform X1</fullName>
    </submittedName>
</protein>
<proteinExistence type="predicted"/>
<accession>A0A8M1GU04</accession>
<reference evidence="3" key="1">
    <citation type="submission" date="2025-08" db="UniProtKB">
        <authorList>
            <consortium name="RefSeq"/>
        </authorList>
    </citation>
    <scope>IDENTIFICATION</scope>
    <source>
        <tissue evidence="3">Whole blood</tissue>
    </source>
</reference>
<feature type="compositionally biased region" description="Basic residues" evidence="1">
    <location>
        <begin position="97"/>
        <end position="108"/>
    </location>
</feature>
<organism evidence="2 3">
    <name type="scientific">Ursus maritimus</name>
    <name type="common">Polar bear</name>
    <name type="synonym">Thalarctos maritimus</name>
    <dbReference type="NCBI Taxonomy" id="29073"/>
    <lineage>
        <taxon>Eukaryota</taxon>
        <taxon>Metazoa</taxon>
        <taxon>Chordata</taxon>
        <taxon>Craniata</taxon>
        <taxon>Vertebrata</taxon>
        <taxon>Euteleostomi</taxon>
        <taxon>Mammalia</taxon>
        <taxon>Eutheria</taxon>
        <taxon>Laurasiatheria</taxon>
        <taxon>Carnivora</taxon>
        <taxon>Caniformia</taxon>
        <taxon>Ursidae</taxon>
        <taxon>Ursus</taxon>
    </lineage>
</organism>
<feature type="region of interest" description="Disordered" evidence="1">
    <location>
        <begin position="22"/>
        <end position="130"/>
    </location>
</feature>
<evidence type="ECO:0000313" key="3">
    <source>
        <dbReference type="RefSeq" id="XP_040499208.1"/>
    </source>
</evidence>
<feature type="compositionally biased region" description="Pro residues" evidence="1">
    <location>
        <begin position="69"/>
        <end position="78"/>
    </location>
</feature>
<feature type="compositionally biased region" description="Pro residues" evidence="1">
    <location>
        <begin position="111"/>
        <end position="130"/>
    </location>
</feature>
<sequence>MPPKGRRLLALPYPSRTWKVAGSARGGWEWSFPEPEGKMGTEPRRERQACENGDPHTTTAGKKGVGPTAPSPARPPYPRASASRRRKCCVAHFRVLSGRRRRRRRASRVSRPPPLPPRFPEPGATSPPWPASKALLSQLLGSLSYLPEHI</sequence>